<evidence type="ECO:0000256" key="3">
    <source>
        <dbReference type="ARBA" id="ARBA00022777"/>
    </source>
</evidence>
<dbReference type="GO" id="GO:0016301">
    <property type="term" value="F:kinase activity"/>
    <property type="evidence" value="ECO:0007669"/>
    <property type="project" value="UniProtKB-KW"/>
</dbReference>
<feature type="domain" description="Carbohydrate kinase PfkB" evidence="4">
    <location>
        <begin position="32"/>
        <end position="295"/>
    </location>
</feature>
<dbReference type="InterPro" id="IPR002173">
    <property type="entry name" value="Carboh/pur_kinase_PfkB_CS"/>
</dbReference>
<sequence>MTVLVTGSIAVDHLSTFPGRFVDQLVPGSLDRLSLSFLVDSMQVRRGGVAANIALGLARLGRHPAVLAAAGHDFADYGSWLERNGVDIAAVRRSEHLHTARFQCITDADGNQVASFYPGAMTEARLLELRPTVDRLGEVGHVVIGPNDPEAMLRHTEECRERRYRFVADPSQQVAVLDGKDIRRLVEGADYLFTNEYEHALLLQKTEWTERETLTRVGAWVTTLAERGARVDRAGHPPVRVPAVTVTEVIDPTGVGDAFRAGFLAAAGAGASPERAAQLGCVLAAAVLRTVGPQDYETDRARLISELTGAYGALAAAEIGALLPG</sequence>
<dbReference type="CDD" id="cd01942">
    <property type="entry name" value="ribokinase_group_A"/>
    <property type="match status" value="1"/>
</dbReference>
<dbReference type="EMBL" id="BOMI01000188">
    <property type="protein sequence ID" value="GID80223.1"/>
    <property type="molecule type" value="Genomic_DNA"/>
</dbReference>
<dbReference type="InterPro" id="IPR011611">
    <property type="entry name" value="PfkB_dom"/>
</dbReference>
<keyword evidence="2" id="KW-0808">Transferase</keyword>
<dbReference type="RefSeq" id="WP_203777322.1">
    <property type="nucleotide sequence ID" value="NZ_BAAABO010000010.1"/>
</dbReference>
<proteinExistence type="inferred from homology"/>
<evidence type="ECO:0000313" key="5">
    <source>
        <dbReference type="EMBL" id="GID80223.1"/>
    </source>
</evidence>
<reference evidence="5 6" key="1">
    <citation type="submission" date="2021-01" db="EMBL/GenBank/DDBJ databases">
        <title>Whole genome shotgun sequence of Actinoplanes deccanensis NBRC 13994.</title>
        <authorList>
            <person name="Komaki H."/>
            <person name="Tamura T."/>
        </authorList>
    </citation>
    <scope>NUCLEOTIDE SEQUENCE [LARGE SCALE GENOMIC DNA]</scope>
    <source>
        <strain evidence="5 6">NBRC 13994</strain>
    </source>
</reference>
<dbReference type="InterPro" id="IPR029056">
    <property type="entry name" value="Ribokinase-like"/>
</dbReference>
<keyword evidence="3 5" id="KW-0418">Kinase</keyword>
<dbReference type="PANTHER" id="PTHR43085:SF46">
    <property type="entry name" value="ADENOSINE KINASE"/>
    <property type="match status" value="1"/>
</dbReference>
<dbReference type="SUPFAM" id="SSF53613">
    <property type="entry name" value="Ribokinase-like"/>
    <property type="match status" value="1"/>
</dbReference>
<accession>A0ABQ3YJQ3</accession>
<evidence type="ECO:0000256" key="2">
    <source>
        <dbReference type="ARBA" id="ARBA00022679"/>
    </source>
</evidence>
<comment type="similarity">
    <text evidence="1">Belongs to the carbohydrate kinase PfkB family.</text>
</comment>
<organism evidence="5 6">
    <name type="scientific">Paractinoplanes deccanensis</name>
    <dbReference type="NCBI Taxonomy" id="113561"/>
    <lineage>
        <taxon>Bacteria</taxon>
        <taxon>Bacillati</taxon>
        <taxon>Actinomycetota</taxon>
        <taxon>Actinomycetes</taxon>
        <taxon>Micromonosporales</taxon>
        <taxon>Micromonosporaceae</taxon>
        <taxon>Paractinoplanes</taxon>
    </lineage>
</organism>
<evidence type="ECO:0000256" key="1">
    <source>
        <dbReference type="ARBA" id="ARBA00010688"/>
    </source>
</evidence>
<dbReference type="InterPro" id="IPR002139">
    <property type="entry name" value="Ribo/fructo_kinase"/>
</dbReference>
<keyword evidence="6" id="KW-1185">Reference proteome</keyword>
<dbReference type="PANTHER" id="PTHR43085">
    <property type="entry name" value="HEXOKINASE FAMILY MEMBER"/>
    <property type="match status" value="1"/>
</dbReference>
<dbReference type="Gene3D" id="3.40.1190.20">
    <property type="match status" value="1"/>
</dbReference>
<gene>
    <name evidence="5" type="ORF">Ade02nite_88640</name>
</gene>
<evidence type="ECO:0000313" key="6">
    <source>
        <dbReference type="Proteomes" id="UP000609879"/>
    </source>
</evidence>
<evidence type="ECO:0000259" key="4">
    <source>
        <dbReference type="Pfam" id="PF00294"/>
    </source>
</evidence>
<dbReference type="InterPro" id="IPR050306">
    <property type="entry name" value="PfkB_Carbo_kinase"/>
</dbReference>
<name>A0ABQ3YJQ3_9ACTN</name>
<dbReference type="Pfam" id="PF00294">
    <property type="entry name" value="PfkB"/>
    <property type="match status" value="1"/>
</dbReference>
<protein>
    <submittedName>
        <fullName evidence="5">Kinase</fullName>
    </submittedName>
</protein>
<dbReference type="PRINTS" id="PR00990">
    <property type="entry name" value="RIBOKINASE"/>
</dbReference>
<dbReference type="Proteomes" id="UP000609879">
    <property type="component" value="Unassembled WGS sequence"/>
</dbReference>
<comment type="caution">
    <text evidence="5">The sequence shown here is derived from an EMBL/GenBank/DDBJ whole genome shotgun (WGS) entry which is preliminary data.</text>
</comment>
<dbReference type="PROSITE" id="PS00583">
    <property type="entry name" value="PFKB_KINASES_1"/>
    <property type="match status" value="1"/>
</dbReference>